<evidence type="ECO:0000313" key="3">
    <source>
        <dbReference type="Proteomes" id="UP000030753"/>
    </source>
</evidence>
<organism evidence="2 3">
    <name type="scientific">Fusarium oxysporum NRRL 32931</name>
    <dbReference type="NCBI Taxonomy" id="660029"/>
    <lineage>
        <taxon>Eukaryota</taxon>
        <taxon>Fungi</taxon>
        <taxon>Dikarya</taxon>
        <taxon>Ascomycota</taxon>
        <taxon>Pezizomycotina</taxon>
        <taxon>Sordariomycetes</taxon>
        <taxon>Hypocreomycetidae</taxon>
        <taxon>Hypocreales</taxon>
        <taxon>Nectriaceae</taxon>
        <taxon>Fusarium</taxon>
        <taxon>Fusarium oxysporum species complex</taxon>
    </lineage>
</organism>
<dbReference type="Proteomes" id="UP000030753">
    <property type="component" value="Unassembled WGS sequence"/>
</dbReference>
<feature type="region of interest" description="Disordered" evidence="1">
    <location>
        <begin position="77"/>
        <end position="96"/>
    </location>
</feature>
<evidence type="ECO:0000313" key="2">
    <source>
        <dbReference type="EMBL" id="EWY99006.1"/>
    </source>
</evidence>
<sequence length="146" mass="16500">MTTRAQLHQLHWPLSAENDRSGLNTATCEPAVGDIEPALKKRRITLKVRPRAVNSDSKTIQDRAEPTKTRIILKAGSCQSRSCQPPTPSETPMSPFRSKWTSAEVEMVSRMEQDKYSWADIHRALPHRSQGSIQVRYSTKLRKSSS</sequence>
<accession>W9J2K9</accession>
<evidence type="ECO:0008006" key="4">
    <source>
        <dbReference type="Google" id="ProtNLM"/>
    </source>
</evidence>
<proteinExistence type="predicted"/>
<dbReference type="HOGENOM" id="CLU_1806258_0_0_1"/>
<evidence type="ECO:0000256" key="1">
    <source>
        <dbReference type="SAM" id="MobiDB-lite"/>
    </source>
</evidence>
<dbReference type="AlphaFoldDB" id="W9J2K9"/>
<gene>
    <name evidence="2" type="ORF">FOYG_03241</name>
</gene>
<name>W9J2K9_FUSOX</name>
<reference evidence="2 3" key="1">
    <citation type="submission" date="2011-06" db="EMBL/GenBank/DDBJ databases">
        <title>The Genome Sequence of Fusarium oxysporum FOSC 3-a.</title>
        <authorList>
            <consortium name="The Broad Institute Genome Sequencing Platform"/>
            <person name="Ma L.-J."/>
            <person name="Gale L.R."/>
            <person name="Schwartz D.C."/>
            <person name="Zhou S."/>
            <person name="Corby-Kistler H."/>
            <person name="Young S.K."/>
            <person name="Zeng Q."/>
            <person name="Gargeya S."/>
            <person name="Fitzgerald M."/>
            <person name="Haas B."/>
            <person name="Abouelleil A."/>
            <person name="Alvarado L."/>
            <person name="Arachchi H.M."/>
            <person name="Berlin A."/>
            <person name="Brown A."/>
            <person name="Chapman S.B."/>
            <person name="Chen Z."/>
            <person name="Dunbar C."/>
            <person name="Freedman E."/>
            <person name="Gearin G."/>
            <person name="Gellesch M."/>
            <person name="Goldberg J."/>
            <person name="Griggs A."/>
            <person name="Gujja S."/>
            <person name="Heiman D."/>
            <person name="Howarth C."/>
            <person name="Larson L."/>
            <person name="Lui A."/>
            <person name="MacDonald P.J.P."/>
            <person name="Mehta T."/>
            <person name="Montmayeur A."/>
            <person name="Murphy C."/>
            <person name="Neiman D."/>
            <person name="Pearson M."/>
            <person name="Priest M."/>
            <person name="Roberts A."/>
            <person name="Saif S."/>
            <person name="Shea T."/>
            <person name="Shenoy N."/>
            <person name="Sisk P."/>
            <person name="Stolte C."/>
            <person name="Sykes S."/>
            <person name="Wortman J."/>
            <person name="Nusbaum C."/>
            <person name="Birren B."/>
        </authorList>
    </citation>
    <scope>NUCLEOTIDE SEQUENCE [LARGE SCALE GENOMIC DNA]</scope>
    <source>
        <strain evidence="3">FOSC 3-a</strain>
    </source>
</reference>
<protein>
    <recommendedName>
        <fullName evidence="4">Myb-like domain-containing protein</fullName>
    </recommendedName>
</protein>
<dbReference type="EMBL" id="JH717840">
    <property type="protein sequence ID" value="EWY99006.1"/>
    <property type="molecule type" value="Genomic_DNA"/>
</dbReference>
<dbReference type="OrthoDB" id="5153959at2759"/>